<gene>
    <name evidence="3" type="ORF">Xedl_03640</name>
</gene>
<dbReference type="EMBL" id="MKGQ01000053">
    <property type="protein sequence ID" value="OKO99470.1"/>
    <property type="molecule type" value="Genomic_DNA"/>
</dbReference>
<dbReference type="Gene3D" id="3.40.50.720">
    <property type="entry name" value="NAD(P)-binding Rossmann-like Domain"/>
    <property type="match status" value="1"/>
</dbReference>
<dbReference type="PRINTS" id="PR00081">
    <property type="entry name" value="GDHRDH"/>
</dbReference>
<protein>
    <submittedName>
        <fullName evidence="3">3-ketoacyl-ACP reductase</fullName>
    </submittedName>
</protein>
<dbReference type="AlphaFoldDB" id="A0A1Q5TGX5"/>
<evidence type="ECO:0000313" key="4">
    <source>
        <dbReference type="Proteomes" id="UP000186268"/>
    </source>
</evidence>
<dbReference type="PROSITE" id="PS51257">
    <property type="entry name" value="PROKAR_LIPOPROTEIN"/>
    <property type="match status" value="1"/>
</dbReference>
<keyword evidence="4" id="KW-1185">Reference proteome</keyword>
<dbReference type="PANTHER" id="PTHR42760:SF133">
    <property type="entry name" value="3-OXOACYL-[ACYL-CARRIER-PROTEIN] REDUCTASE"/>
    <property type="match status" value="1"/>
</dbReference>
<dbReference type="SUPFAM" id="SSF51735">
    <property type="entry name" value="NAD(P)-binding Rossmann-fold domains"/>
    <property type="match status" value="1"/>
</dbReference>
<dbReference type="InterPro" id="IPR036291">
    <property type="entry name" value="NAD(P)-bd_dom_sf"/>
</dbReference>
<accession>A0A1Q5TGX5</accession>
<proteinExistence type="inferred from homology"/>
<dbReference type="GO" id="GO:0006633">
    <property type="term" value="P:fatty acid biosynthetic process"/>
    <property type="evidence" value="ECO:0007669"/>
    <property type="project" value="TreeGrafter"/>
</dbReference>
<dbReference type="GO" id="GO:0016616">
    <property type="term" value="F:oxidoreductase activity, acting on the CH-OH group of donors, NAD or NADP as acceptor"/>
    <property type="evidence" value="ECO:0007669"/>
    <property type="project" value="TreeGrafter"/>
</dbReference>
<dbReference type="PRINTS" id="PR00080">
    <property type="entry name" value="SDRFAMILY"/>
</dbReference>
<evidence type="ECO:0000256" key="2">
    <source>
        <dbReference type="ARBA" id="ARBA00023002"/>
    </source>
</evidence>
<dbReference type="PANTHER" id="PTHR42760">
    <property type="entry name" value="SHORT-CHAIN DEHYDROGENASES/REDUCTASES FAMILY MEMBER"/>
    <property type="match status" value="1"/>
</dbReference>
<dbReference type="Pfam" id="PF13561">
    <property type="entry name" value="adh_short_C2"/>
    <property type="match status" value="1"/>
</dbReference>
<dbReference type="InterPro" id="IPR002347">
    <property type="entry name" value="SDR_fam"/>
</dbReference>
<reference evidence="3 4" key="1">
    <citation type="submission" date="2016-09" db="EMBL/GenBank/DDBJ databases">
        <title>Xenorhabdus thuongxuanensis sp. nov. and Xenorhabdus eapokensis sp. nov., isolated from Steinernema species.</title>
        <authorList>
            <person name="Kaempfer P."/>
            <person name="Tobias N.J."/>
            <person name="Phan Ke L."/>
            <person name="Bode H.B."/>
            <person name="Glaeser S.P."/>
        </authorList>
    </citation>
    <scope>NUCLEOTIDE SEQUENCE [LARGE SCALE GENOMIC DNA]</scope>
    <source>
        <strain evidence="3 4">DL20</strain>
    </source>
</reference>
<comment type="caution">
    <text evidence="3">The sequence shown here is derived from an EMBL/GenBank/DDBJ whole genome shotgun (WGS) entry which is preliminary data.</text>
</comment>
<sequence>MRKPVTLITGTRKGIGKYLAEHYVAQGHIVVGCSRSDVDWQLADYHHFLADVIDEQAVKALFKYIRQEFGFLDNLINNAGIASMNHLMLTPLSTVNNIFNTNVVGTFLFCREAAKIMAKNRYGRIVNFTTVATPLKLEGEAIYAASKSAVYSLTEVLARELAEFNITVNAVGPTPIDTDLIRSVPQDKMDRLIARQAIIRKGVLRDVSNVTDFFLQKESDFITGQNLYLGGI</sequence>
<name>A0A1Q5TGX5_9GAMM</name>
<dbReference type="STRING" id="1873482.Xedl_03640"/>
<evidence type="ECO:0000256" key="1">
    <source>
        <dbReference type="ARBA" id="ARBA00006484"/>
    </source>
</evidence>
<dbReference type="GO" id="GO:0048038">
    <property type="term" value="F:quinone binding"/>
    <property type="evidence" value="ECO:0007669"/>
    <property type="project" value="TreeGrafter"/>
</dbReference>
<dbReference type="RefSeq" id="WP_074025160.1">
    <property type="nucleotide sequence ID" value="NZ_CAWNAG010000162.1"/>
</dbReference>
<evidence type="ECO:0000313" key="3">
    <source>
        <dbReference type="EMBL" id="OKO99470.1"/>
    </source>
</evidence>
<comment type="similarity">
    <text evidence="1">Belongs to the short-chain dehydrogenases/reductases (SDR) family.</text>
</comment>
<dbReference type="CDD" id="cd05233">
    <property type="entry name" value="SDR_c"/>
    <property type="match status" value="1"/>
</dbReference>
<dbReference type="Proteomes" id="UP000186268">
    <property type="component" value="Unassembled WGS sequence"/>
</dbReference>
<keyword evidence="2" id="KW-0560">Oxidoreductase</keyword>
<organism evidence="3 4">
    <name type="scientific">Xenorhabdus eapokensis</name>
    <dbReference type="NCBI Taxonomy" id="1873482"/>
    <lineage>
        <taxon>Bacteria</taxon>
        <taxon>Pseudomonadati</taxon>
        <taxon>Pseudomonadota</taxon>
        <taxon>Gammaproteobacteria</taxon>
        <taxon>Enterobacterales</taxon>
        <taxon>Morganellaceae</taxon>
        <taxon>Xenorhabdus</taxon>
    </lineage>
</organism>
<dbReference type="OrthoDB" id="7301144at2"/>